<keyword evidence="5" id="KW-1133">Transmembrane helix</keyword>
<evidence type="ECO:0000256" key="5">
    <source>
        <dbReference type="SAM" id="Phobius"/>
    </source>
</evidence>
<dbReference type="Proteomes" id="UP001139006">
    <property type="component" value="Unassembled WGS sequence"/>
</dbReference>
<dbReference type="GO" id="GO:0005886">
    <property type="term" value="C:plasma membrane"/>
    <property type="evidence" value="ECO:0007669"/>
    <property type="project" value="TreeGrafter"/>
</dbReference>
<feature type="transmembrane region" description="Helical" evidence="5">
    <location>
        <begin position="69"/>
        <end position="89"/>
    </location>
</feature>
<proteinExistence type="predicted"/>
<dbReference type="InterPro" id="IPR046342">
    <property type="entry name" value="CBS_dom_sf"/>
</dbReference>
<dbReference type="InterPro" id="IPR016169">
    <property type="entry name" value="FAD-bd_PCMH_sub2"/>
</dbReference>
<dbReference type="SUPFAM" id="SSF54631">
    <property type="entry name" value="CBS-domain pair"/>
    <property type="match status" value="1"/>
</dbReference>
<dbReference type="EMBL" id="JAIULA010000030">
    <property type="protein sequence ID" value="MCP0887932.1"/>
    <property type="molecule type" value="Genomic_DNA"/>
</dbReference>
<evidence type="ECO:0000313" key="8">
    <source>
        <dbReference type="Proteomes" id="UP001139006"/>
    </source>
</evidence>
<dbReference type="PANTHER" id="PTHR22777:SF17">
    <property type="entry name" value="UPF0053 PROTEIN SLL0260"/>
    <property type="match status" value="1"/>
</dbReference>
<keyword evidence="2 3" id="KW-0129">CBS domain</keyword>
<organism evidence="7 8">
    <name type="scientific">Ligilactobacillus ubinensis</name>
    <dbReference type="NCBI Taxonomy" id="2876789"/>
    <lineage>
        <taxon>Bacteria</taxon>
        <taxon>Bacillati</taxon>
        <taxon>Bacillota</taxon>
        <taxon>Bacilli</taxon>
        <taxon>Lactobacillales</taxon>
        <taxon>Lactobacillaceae</taxon>
        <taxon>Ligilactobacillus</taxon>
    </lineage>
</organism>
<name>A0A9X2FLJ8_9LACO</name>
<dbReference type="AlphaFoldDB" id="A0A9X2FLJ8"/>
<dbReference type="Pfam" id="PF03471">
    <property type="entry name" value="CorC_HlyC"/>
    <property type="match status" value="1"/>
</dbReference>
<dbReference type="InterPro" id="IPR036318">
    <property type="entry name" value="FAD-bd_PCMH-like_sf"/>
</dbReference>
<dbReference type="RefSeq" id="WP_253362092.1">
    <property type="nucleotide sequence ID" value="NZ_JAIULA010000030.1"/>
</dbReference>
<comment type="caution">
    <text evidence="7">The sequence shown here is derived from an EMBL/GenBank/DDBJ whole genome shotgun (WGS) entry which is preliminary data.</text>
</comment>
<evidence type="ECO:0000256" key="3">
    <source>
        <dbReference type="PROSITE-ProRule" id="PRU00703"/>
    </source>
</evidence>
<dbReference type="PROSITE" id="PS51371">
    <property type="entry name" value="CBS"/>
    <property type="match status" value="2"/>
</dbReference>
<keyword evidence="1" id="KW-0677">Repeat</keyword>
<evidence type="ECO:0000259" key="6">
    <source>
        <dbReference type="PROSITE" id="PS51371"/>
    </source>
</evidence>
<dbReference type="InterPro" id="IPR005170">
    <property type="entry name" value="Transptr-assoc_dom"/>
</dbReference>
<evidence type="ECO:0000256" key="4">
    <source>
        <dbReference type="SAM" id="Coils"/>
    </source>
</evidence>
<keyword evidence="4" id="KW-0175">Coiled coil</keyword>
<keyword evidence="5" id="KW-0812">Transmembrane</keyword>
<evidence type="ECO:0000256" key="2">
    <source>
        <dbReference type="ARBA" id="ARBA00023122"/>
    </source>
</evidence>
<dbReference type="Gene3D" id="3.30.465.10">
    <property type="match status" value="1"/>
</dbReference>
<dbReference type="FunFam" id="3.10.580.10:FF:000002">
    <property type="entry name" value="Magnesium/cobalt efflux protein CorC"/>
    <property type="match status" value="1"/>
</dbReference>
<reference evidence="7 8" key="1">
    <citation type="journal article" date="2023" name="Int. J. Syst. Evol. Microbiol.">
        <title>Ligilactobacillus ubinensis sp. nov., a novel species isolated from the wild ferment of a durian fruit (Durio zibethinus).</title>
        <authorList>
            <person name="Heng Y.C."/>
            <person name="Menon N."/>
            <person name="Chen B."/>
            <person name="Loo B.Z.L."/>
            <person name="Wong G.W.J."/>
            <person name="Lim A.C.H."/>
            <person name="Silvaraju S."/>
            <person name="Kittelmann S."/>
        </authorList>
    </citation>
    <scope>NUCLEOTIDE SEQUENCE [LARGE SCALE GENOMIC DNA]</scope>
    <source>
        <strain evidence="7 8">WILCCON 0076</strain>
    </source>
</reference>
<sequence>MLDEPGGQTIILGLLIGIIVLQTFAFFVGKAQKLTSGYTSETLAGLAKQYPKKTEKIYEISKKLKRYDFCLLCAYFFVHVLSLVLLTSACLTYQIFSIPILVLIVLIWTFLFVLQFNHNGENIHGNHSNYIDFISIVANAFMPLAWVIRLLIPKVKLTTDVKHNSWENIMQQIEVGHSSGELDSDEFEMIDGVISMHAKMAREVMVPRIDAFMIDITNDNERSIDDIIETNFSRVPVYHEDKDNIVGVVHIKKLLRNARLYGFDHTTIRQVMQPAFFVPETIMIDELLFRMKESQNQLAILLDEYGGVVGLVTLEDLLEEIVGDIEDETDEHDEVLRQISEKEFIVLGKMSIDDFNTEFSAHLEANVADTVAGYIIEQLGFFPKKGQVLNVRTAQGIILETHSVISGERIVEVRVILTQKLAQEYTKRAKQQDELQKKLGK</sequence>
<feature type="coiled-coil region" evidence="4">
    <location>
        <begin position="284"/>
        <end position="331"/>
    </location>
</feature>
<dbReference type="InterPro" id="IPR000644">
    <property type="entry name" value="CBS_dom"/>
</dbReference>
<feature type="transmembrane region" description="Helical" evidence="5">
    <location>
        <begin position="129"/>
        <end position="152"/>
    </location>
</feature>
<protein>
    <submittedName>
        <fullName evidence="7">Hemolysin family protein</fullName>
    </submittedName>
</protein>
<dbReference type="InterPro" id="IPR044751">
    <property type="entry name" value="Ion_transp-like_CBS"/>
</dbReference>
<dbReference type="SUPFAM" id="SSF56176">
    <property type="entry name" value="FAD-binding/transporter-associated domain-like"/>
    <property type="match status" value="1"/>
</dbReference>
<dbReference type="GO" id="GO:0050660">
    <property type="term" value="F:flavin adenine dinucleotide binding"/>
    <property type="evidence" value="ECO:0007669"/>
    <property type="project" value="InterPro"/>
</dbReference>
<dbReference type="PANTHER" id="PTHR22777">
    <property type="entry name" value="HEMOLYSIN-RELATED"/>
    <property type="match status" value="1"/>
</dbReference>
<feature type="transmembrane region" description="Helical" evidence="5">
    <location>
        <begin position="95"/>
        <end position="117"/>
    </location>
</feature>
<keyword evidence="8" id="KW-1185">Reference proteome</keyword>
<dbReference type="Gene3D" id="3.10.580.10">
    <property type="entry name" value="CBS-domain"/>
    <property type="match status" value="1"/>
</dbReference>
<feature type="transmembrane region" description="Helical" evidence="5">
    <location>
        <begin position="6"/>
        <end position="28"/>
    </location>
</feature>
<keyword evidence="5" id="KW-0472">Membrane</keyword>
<evidence type="ECO:0000256" key="1">
    <source>
        <dbReference type="ARBA" id="ARBA00022737"/>
    </source>
</evidence>
<evidence type="ECO:0000313" key="7">
    <source>
        <dbReference type="EMBL" id="MCP0887932.1"/>
    </source>
</evidence>
<feature type="domain" description="CBS" evidence="6">
    <location>
        <begin position="271"/>
        <end position="328"/>
    </location>
</feature>
<accession>A0A9X2FLJ8</accession>
<dbReference type="SMART" id="SM01091">
    <property type="entry name" value="CorC_HlyC"/>
    <property type="match status" value="1"/>
</dbReference>
<gene>
    <name evidence="7" type="ORF">LB941_11380</name>
</gene>
<dbReference type="CDD" id="cd04590">
    <property type="entry name" value="CBS_pair_CorC_HlyC_assoc"/>
    <property type="match status" value="1"/>
</dbReference>
<feature type="domain" description="CBS" evidence="6">
    <location>
        <begin position="205"/>
        <end position="267"/>
    </location>
</feature>
<dbReference type="Pfam" id="PF00571">
    <property type="entry name" value="CBS"/>
    <property type="match status" value="2"/>
</dbReference>